<keyword evidence="3" id="KW-0238">DNA-binding</keyword>
<dbReference type="InterPro" id="IPR016032">
    <property type="entry name" value="Sig_transdc_resp-reg_C-effctor"/>
</dbReference>
<dbReference type="InterPro" id="IPR058245">
    <property type="entry name" value="NreC/VraR/RcsB-like_REC"/>
</dbReference>
<organism evidence="8 9">
    <name type="scientific">Pseudonocardia petroleophila</name>
    <dbReference type="NCBI Taxonomy" id="37331"/>
    <lineage>
        <taxon>Bacteria</taxon>
        <taxon>Bacillati</taxon>
        <taxon>Actinomycetota</taxon>
        <taxon>Actinomycetes</taxon>
        <taxon>Pseudonocardiales</taxon>
        <taxon>Pseudonocardiaceae</taxon>
        <taxon>Pseudonocardia</taxon>
    </lineage>
</organism>
<gene>
    <name evidence="8" type="ORF">H6H00_13210</name>
</gene>
<proteinExistence type="predicted"/>
<dbReference type="GO" id="GO:0006355">
    <property type="term" value="P:regulation of DNA-templated transcription"/>
    <property type="evidence" value="ECO:0007669"/>
    <property type="project" value="InterPro"/>
</dbReference>
<keyword evidence="4" id="KW-0804">Transcription</keyword>
<dbReference type="PROSITE" id="PS50110">
    <property type="entry name" value="RESPONSE_REGULATORY"/>
    <property type="match status" value="1"/>
</dbReference>
<dbReference type="PROSITE" id="PS50043">
    <property type="entry name" value="HTH_LUXR_2"/>
    <property type="match status" value="1"/>
</dbReference>
<reference evidence="8 9" key="1">
    <citation type="submission" date="2020-08" db="EMBL/GenBank/DDBJ databases">
        <authorList>
            <person name="Mo P."/>
        </authorList>
    </citation>
    <scope>NUCLEOTIDE SEQUENCE [LARGE SCALE GENOMIC DNA]</scope>
    <source>
        <strain evidence="8 9">CGMCC 4.1532</strain>
    </source>
</reference>
<feature type="domain" description="Response regulatory" evidence="7">
    <location>
        <begin position="6"/>
        <end position="127"/>
    </location>
</feature>
<keyword evidence="2" id="KW-0805">Transcription regulation</keyword>
<dbReference type="GO" id="GO:0000160">
    <property type="term" value="P:phosphorelay signal transduction system"/>
    <property type="evidence" value="ECO:0007669"/>
    <property type="project" value="InterPro"/>
</dbReference>
<dbReference type="Pfam" id="PF00072">
    <property type="entry name" value="Response_reg"/>
    <property type="match status" value="1"/>
</dbReference>
<evidence type="ECO:0000259" key="7">
    <source>
        <dbReference type="PROSITE" id="PS50110"/>
    </source>
</evidence>
<keyword evidence="1 5" id="KW-0597">Phosphoprotein</keyword>
<dbReference type="SMART" id="SM00448">
    <property type="entry name" value="REC"/>
    <property type="match status" value="1"/>
</dbReference>
<dbReference type="InterPro" id="IPR039420">
    <property type="entry name" value="WalR-like"/>
</dbReference>
<evidence type="ECO:0000256" key="5">
    <source>
        <dbReference type="PROSITE-ProRule" id="PRU00169"/>
    </source>
</evidence>
<dbReference type="PANTHER" id="PTHR43214:SF24">
    <property type="entry name" value="TRANSCRIPTIONAL REGULATORY PROTEIN NARL-RELATED"/>
    <property type="match status" value="1"/>
</dbReference>
<feature type="domain" description="HTH luxR-type" evidence="6">
    <location>
        <begin position="156"/>
        <end position="221"/>
    </location>
</feature>
<evidence type="ECO:0000313" key="8">
    <source>
        <dbReference type="EMBL" id="QNG54751.1"/>
    </source>
</evidence>
<sequence>MADVIRVLLVDDDALVRAGLTLMLDGHVTADGRTIGVVGEAADGDEVPDAVARHRPDVVLMDLRMPRVHGVAATTRLRREPGAPAVVVLTTFDADEHVVRALRAGASGFLLKDTPPARIVDAVCAAADGDAMLSPTVTRSVIAMVAGTDDAAARSARARLAGLTAREREVAEAVARGGSNAVIAAELHMSVATVKAYVSRLLRDLDLDNRVQVALLVRDAQG</sequence>
<evidence type="ECO:0000256" key="4">
    <source>
        <dbReference type="ARBA" id="ARBA00023163"/>
    </source>
</evidence>
<dbReference type="InterPro" id="IPR000792">
    <property type="entry name" value="Tscrpt_reg_LuxR_C"/>
</dbReference>
<protein>
    <submittedName>
        <fullName evidence="8">Response regulator transcription factor</fullName>
    </submittedName>
</protein>
<dbReference type="GO" id="GO:0003677">
    <property type="term" value="F:DNA binding"/>
    <property type="evidence" value="ECO:0007669"/>
    <property type="project" value="UniProtKB-KW"/>
</dbReference>
<keyword evidence="9" id="KW-1185">Reference proteome</keyword>
<dbReference type="CDD" id="cd06170">
    <property type="entry name" value="LuxR_C_like"/>
    <property type="match status" value="1"/>
</dbReference>
<dbReference type="Gene3D" id="3.40.50.2300">
    <property type="match status" value="1"/>
</dbReference>
<evidence type="ECO:0000256" key="3">
    <source>
        <dbReference type="ARBA" id="ARBA00023125"/>
    </source>
</evidence>
<dbReference type="InterPro" id="IPR001789">
    <property type="entry name" value="Sig_transdc_resp-reg_receiver"/>
</dbReference>
<name>A0A7G7MPP0_9PSEU</name>
<dbReference type="PRINTS" id="PR00038">
    <property type="entry name" value="HTHLUXR"/>
</dbReference>
<evidence type="ECO:0000259" key="6">
    <source>
        <dbReference type="PROSITE" id="PS50043"/>
    </source>
</evidence>
<dbReference type="Pfam" id="PF00196">
    <property type="entry name" value="GerE"/>
    <property type="match status" value="1"/>
</dbReference>
<evidence type="ECO:0000256" key="1">
    <source>
        <dbReference type="ARBA" id="ARBA00022553"/>
    </source>
</evidence>
<feature type="modified residue" description="4-aspartylphosphate" evidence="5">
    <location>
        <position position="62"/>
    </location>
</feature>
<evidence type="ECO:0000313" key="9">
    <source>
        <dbReference type="Proteomes" id="UP000515728"/>
    </source>
</evidence>
<dbReference type="RefSeq" id="WP_185721552.1">
    <property type="nucleotide sequence ID" value="NZ_BAAAWI010000001.1"/>
</dbReference>
<dbReference type="SUPFAM" id="SSF46894">
    <property type="entry name" value="C-terminal effector domain of the bipartite response regulators"/>
    <property type="match status" value="1"/>
</dbReference>
<dbReference type="SMART" id="SM00421">
    <property type="entry name" value="HTH_LUXR"/>
    <property type="match status" value="1"/>
</dbReference>
<dbReference type="PANTHER" id="PTHR43214">
    <property type="entry name" value="TWO-COMPONENT RESPONSE REGULATOR"/>
    <property type="match status" value="1"/>
</dbReference>
<dbReference type="InterPro" id="IPR011006">
    <property type="entry name" value="CheY-like_superfamily"/>
</dbReference>
<dbReference type="Proteomes" id="UP000515728">
    <property type="component" value="Chromosome"/>
</dbReference>
<dbReference type="EMBL" id="CP060131">
    <property type="protein sequence ID" value="QNG54751.1"/>
    <property type="molecule type" value="Genomic_DNA"/>
</dbReference>
<dbReference type="SUPFAM" id="SSF52172">
    <property type="entry name" value="CheY-like"/>
    <property type="match status" value="1"/>
</dbReference>
<dbReference type="AlphaFoldDB" id="A0A7G7MPP0"/>
<dbReference type="KEGG" id="ppel:H6H00_13210"/>
<accession>A0A7G7MPP0</accession>
<evidence type="ECO:0000256" key="2">
    <source>
        <dbReference type="ARBA" id="ARBA00023015"/>
    </source>
</evidence>
<dbReference type="CDD" id="cd17535">
    <property type="entry name" value="REC_NarL-like"/>
    <property type="match status" value="1"/>
</dbReference>